<evidence type="ECO:0000259" key="1">
    <source>
        <dbReference type="Pfam" id="PF13966"/>
    </source>
</evidence>
<gene>
    <name evidence="3" type="ORF">BRAA05T21451Z</name>
    <name evidence="2" type="ORF">BRAPAZ1V2_A05P31340.2</name>
</gene>
<proteinExistence type="predicted"/>
<dbReference type="Pfam" id="PF13966">
    <property type="entry name" value="zf-RVT"/>
    <property type="match status" value="1"/>
</dbReference>
<organism evidence="3">
    <name type="scientific">Brassica campestris</name>
    <name type="common">Field mustard</name>
    <dbReference type="NCBI Taxonomy" id="3711"/>
    <lineage>
        <taxon>Eukaryota</taxon>
        <taxon>Viridiplantae</taxon>
        <taxon>Streptophyta</taxon>
        <taxon>Embryophyta</taxon>
        <taxon>Tracheophyta</taxon>
        <taxon>Spermatophyta</taxon>
        <taxon>Magnoliopsida</taxon>
        <taxon>eudicotyledons</taxon>
        <taxon>Gunneridae</taxon>
        <taxon>Pentapetalae</taxon>
        <taxon>rosids</taxon>
        <taxon>malvids</taxon>
        <taxon>Brassicales</taxon>
        <taxon>Brassicaceae</taxon>
        <taxon>Brassiceae</taxon>
        <taxon>Brassica</taxon>
    </lineage>
</organism>
<feature type="domain" description="Reverse transcriptase zinc-binding" evidence="1">
    <location>
        <begin position="2"/>
        <end position="36"/>
    </location>
</feature>
<protein>
    <recommendedName>
        <fullName evidence="1">Reverse transcriptase zinc-binding domain-containing protein</fullName>
    </recommendedName>
</protein>
<dbReference type="Gramene" id="A05p31340.2_BraZ1">
    <property type="protein sequence ID" value="A05p31340.2_BraZ1.CDS.1"/>
    <property type="gene ID" value="A05g31340.2_BraZ1"/>
</dbReference>
<sequence length="142" mass="17003">MIQWGIQVDPTCLLCNLAPESRDHLYFDCSYGFALWTMVTTRCRITPRRSWSRTIAQMETLPLRKAERLLTLLSWQATVYWLWKERNDRHHNNTFRSVDSIFSLLDRQIRNKIQSFRESNPTLSSQMMQRWFETTPTRSTPS</sequence>
<reference evidence="3" key="1">
    <citation type="submission" date="2018-11" db="EMBL/GenBank/DDBJ databases">
        <authorList>
            <consortium name="Genoscope - CEA"/>
            <person name="William W."/>
        </authorList>
    </citation>
    <scope>NUCLEOTIDE SEQUENCE</scope>
</reference>
<dbReference type="Proteomes" id="UP000694005">
    <property type="component" value="Chromosome A05"/>
</dbReference>
<name>A0A3P5YVD8_BRACM</name>
<accession>A0A3P5YVD8</accession>
<dbReference type="InterPro" id="IPR026960">
    <property type="entry name" value="RVT-Znf"/>
</dbReference>
<dbReference type="EMBL" id="LR031570">
    <property type="protein sequence ID" value="VDC71737.1"/>
    <property type="molecule type" value="Genomic_DNA"/>
</dbReference>
<dbReference type="EMBL" id="LS974621">
    <property type="protein sequence ID" value="CAG7876613.1"/>
    <property type="molecule type" value="Genomic_DNA"/>
</dbReference>
<evidence type="ECO:0000313" key="3">
    <source>
        <dbReference type="EMBL" id="VDC71737.1"/>
    </source>
</evidence>
<evidence type="ECO:0000313" key="2">
    <source>
        <dbReference type="EMBL" id="CAG7876613.1"/>
    </source>
</evidence>
<dbReference type="AlphaFoldDB" id="A0A3P5YVD8"/>